<dbReference type="InterPro" id="IPR020811">
    <property type="entry name" value="Enolase_N"/>
</dbReference>
<dbReference type="EC" id="4.2.1.11" evidence="3"/>
<dbReference type="PANTHER" id="PTHR11902">
    <property type="entry name" value="ENOLASE"/>
    <property type="match status" value="1"/>
</dbReference>
<dbReference type="SUPFAM" id="SSF54826">
    <property type="entry name" value="Enolase N-terminal domain-like"/>
    <property type="match status" value="1"/>
</dbReference>
<dbReference type="InterPro" id="IPR000941">
    <property type="entry name" value="Enolase"/>
</dbReference>
<evidence type="ECO:0000259" key="11">
    <source>
        <dbReference type="SMART" id="SM01193"/>
    </source>
</evidence>
<evidence type="ECO:0000256" key="3">
    <source>
        <dbReference type="ARBA" id="ARBA00012058"/>
    </source>
</evidence>
<dbReference type="Proteomes" id="UP000694865">
    <property type="component" value="Unplaced"/>
</dbReference>
<name>A0ABM0GVF5_SACKO</name>
<keyword evidence="12" id="KW-1185">Reference proteome</keyword>
<dbReference type="SMART" id="SM01192">
    <property type="entry name" value="Enolase_C"/>
    <property type="match status" value="1"/>
</dbReference>
<dbReference type="CDD" id="cd22974">
    <property type="entry name" value="DD_ENO4"/>
    <property type="match status" value="1"/>
</dbReference>
<evidence type="ECO:0000256" key="7">
    <source>
        <dbReference type="ARBA" id="ARBA00034855"/>
    </source>
</evidence>
<evidence type="ECO:0000256" key="5">
    <source>
        <dbReference type="ARBA" id="ARBA00023239"/>
    </source>
</evidence>
<gene>
    <name evidence="13" type="primary">LOC100377688</name>
</gene>
<evidence type="ECO:0000256" key="8">
    <source>
        <dbReference type="ARBA" id="ARBA00048333"/>
    </source>
</evidence>
<dbReference type="Gene3D" id="3.20.20.120">
    <property type="entry name" value="Enolase-like C-terminal domain"/>
    <property type="match status" value="1"/>
</dbReference>
<dbReference type="Gene3D" id="3.30.390.10">
    <property type="entry name" value="Enolase-like, N-terminal domain"/>
    <property type="match status" value="1"/>
</dbReference>
<evidence type="ECO:0000256" key="9">
    <source>
        <dbReference type="SAM" id="MobiDB-lite"/>
    </source>
</evidence>
<dbReference type="Pfam" id="PF03952">
    <property type="entry name" value="Enolase_N"/>
    <property type="match status" value="1"/>
</dbReference>
<accession>A0ABM0GVF5</accession>
<dbReference type="PRINTS" id="PR00148">
    <property type="entry name" value="ENOLASE"/>
</dbReference>
<comment type="pathway">
    <text evidence="1">Carbohydrate degradation; glycolysis; pyruvate from D-glyceraldehyde 3-phosphate: step 4/5.</text>
</comment>
<feature type="domain" description="Enolase C-terminal TIM barrel" evidence="10">
    <location>
        <begin position="264"/>
        <end position="557"/>
    </location>
</feature>
<dbReference type="InterPro" id="IPR047500">
    <property type="entry name" value="DD_ENO4"/>
</dbReference>
<evidence type="ECO:0000256" key="2">
    <source>
        <dbReference type="ARBA" id="ARBA00009604"/>
    </source>
</evidence>
<evidence type="ECO:0000256" key="1">
    <source>
        <dbReference type="ARBA" id="ARBA00005031"/>
    </source>
</evidence>
<feature type="domain" description="Enolase N-terminal" evidence="11">
    <location>
        <begin position="66"/>
        <end position="253"/>
    </location>
</feature>
<reference evidence="13" key="1">
    <citation type="submission" date="2025-08" db="UniProtKB">
        <authorList>
            <consortium name="RefSeq"/>
        </authorList>
    </citation>
    <scope>IDENTIFICATION</scope>
    <source>
        <tissue evidence="13">Testes</tissue>
    </source>
</reference>
<evidence type="ECO:0000313" key="13">
    <source>
        <dbReference type="RefSeq" id="XP_002738167.1"/>
    </source>
</evidence>
<keyword evidence="4" id="KW-0324">Glycolysis</keyword>
<protein>
    <recommendedName>
        <fullName evidence="7">Enolase 4</fullName>
        <ecNumber evidence="3">4.2.1.11</ecNumber>
    </recommendedName>
    <alternativeName>
        <fullName evidence="6">2-phospho-D-glycerate hydro-lyase</fullName>
    </alternativeName>
</protein>
<feature type="region of interest" description="Disordered" evidence="9">
    <location>
        <begin position="554"/>
        <end position="573"/>
    </location>
</feature>
<dbReference type="RefSeq" id="XP_002738167.1">
    <property type="nucleotide sequence ID" value="XM_002738121.2"/>
</dbReference>
<dbReference type="PANTHER" id="PTHR11902:SF30">
    <property type="entry name" value="ENOLASE 4"/>
    <property type="match status" value="1"/>
</dbReference>
<evidence type="ECO:0000256" key="6">
    <source>
        <dbReference type="ARBA" id="ARBA00031125"/>
    </source>
</evidence>
<sequence>MAASRSSERNAREIYEMKQRAVKFYRENQVPEKIEDILNAMFHENPDDIYGRLSEYFESLAKPGTISKLVSRLVLDSKGQPTVQCEVHCIVKGVERHLSTSSVASHNTLAESAPIERKEADDLERLQFVEAAIEYINGPLCEKIKGLDPTNQKEIDSLICETLEQLKAEHEERERKLKEEQAEEETPQQQKEPVKEEKSSPKAKKKGSAKSAAVVAEEPKEQFFVGCNSICALSQSVLQTAATLKKVQLFEYVASLRYNEAPDKYRLPLPMASILNFGKAAACKLNLFKEVMIMPKPDKPLSEAIKQISDIYNQVGKTLFTKYGVAVKNVNDLGCFIPAYDKPEQALDVLQESITQLGFTPGEDFHIVLNCAAHEMFDMDKGKYEMVTGVFKGPDDMVEVYNDLVTRYPAIIAIIDPLKRQDSEPWLKLCEKLSEKCYIIGGHVYPRTERFLQEGFGDVKSSAVVLKQQQMTSVSDTIDAVKFLEGEGLDSVISCVQGESGDSSIADLAVGMGSKFIQIGAPCRGERVCNYNRLLQIESWLKDKDALSYYESHEFPNILPPPPPEEPVDEVDN</sequence>
<proteinExistence type="inferred from homology"/>
<dbReference type="InterPro" id="IPR036849">
    <property type="entry name" value="Enolase-like_C_sf"/>
</dbReference>
<dbReference type="Pfam" id="PF00113">
    <property type="entry name" value="Enolase_C"/>
    <property type="match status" value="1"/>
</dbReference>
<dbReference type="InterPro" id="IPR029017">
    <property type="entry name" value="Enolase-like_N"/>
</dbReference>
<feature type="compositionally biased region" description="Basic and acidic residues" evidence="9">
    <location>
        <begin position="171"/>
        <end position="180"/>
    </location>
</feature>
<dbReference type="GeneID" id="100377688"/>
<keyword evidence="5" id="KW-0456">Lyase</keyword>
<feature type="region of interest" description="Disordered" evidence="9">
    <location>
        <begin position="171"/>
        <end position="209"/>
    </location>
</feature>
<evidence type="ECO:0000259" key="10">
    <source>
        <dbReference type="SMART" id="SM01192"/>
    </source>
</evidence>
<comment type="similarity">
    <text evidence="2">Belongs to the enolase family.</text>
</comment>
<evidence type="ECO:0000256" key="4">
    <source>
        <dbReference type="ARBA" id="ARBA00023152"/>
    </source>
</evidence>
<dbReference type="SMART" id="SM01193">
    <property type="entry name" value="Enolase_N"/>
    <property type="match status" value="1"/>
</dbReference>
<evidence type="ECO:0000313" key="12">
    <source>
        <dbReference type="Proteomes" id="UP000694865"/>
    </source>
</evidence>
<dbReference type="SUPFAM" id="SSF51604">
    <property type="entry name" value="Enolase C-terminal domain-like"/>
    <property type="match status" value="1"/>
</dbReference>
<organism evidence="12 13">
    <name type="scientific">Saccoglossus kowalevskii</name>
    <name type="common">Acorn worm</name>
    <dbReference type="NCBI Taxonomy" id="10224"/>
    <lineage>
        <taxon>Eukaryota</taxon>
        <taxon>Metazoa</taxon>
        <taxon>Hemichordata</taxon>
        <taxon>Enteropneusta</taxon>
        <taxon>Harrimaniidae</taxon>
        <taxon>Saccoglossus</taxon>
    </lineage>
</organism>
<dbReference type="InterPro" id="IPR020810">
    <property type="entry name" value="Enolase_C"/>
</dbReference>
<comment type="catalytic activity">
    <reaction evidence="8">
        <text>(2R)-2-phosphoglycerate = phosphoenolpyruvate + H2O</text>
        <dbReference type="Rhea" id="RHEA:10164"/>
        <dbReference type="ChEBI" id="CHEBI:15377"/>
        <dbReference type="ChEBI" id="CHEBI:58289"/>
        <dbReference type="ChEBI" id="CHEBI:58702"/>
        <dbReference type="EC" id="4.2.1.11"/>
    </reaction>
</comment>